<keyword evidence="2" id="KW-1185">Reference proteome</keyword>
<feature type="non-terminal residue" evidence="1">
    <location>
        <position position="1"/>
    </location>
</feature>
<name>A0A392TC81_9FABA</name>
<protein>
    <submittedName>
        <fullName evidence="1">Uncharacterized protein</fullName>
    </submittedName>
</protein>
<proteinExistence type="predicted"/>
<evidence type="ECO:0000313" key="2">
    <source>
        <dbReference type="Proteomes" id="UP000265520"/>
    </source>
</evidence>
<dbReference type="Proteomes" id="UP000265520">
    <property type="component" value="Unassembled WGS sequence"/>
</dbReference>
<dbReference type="EMBL" id="LXQA010547179">
    <property type="protein sequence ID" value="MCI58502.1"/>
    <property type="molecule type" value="Genomic_DNA"/>
</dbReference>
<accession>A0A392TC81</accession>
<organism evidence="1 2">
    <name type="scientific">Trifolium medium</name>
    <dbReference type="NCBI Taxonomy" id="97028"/>
    <lineage>
        <taxon>Eukaryota</taxon>
        <taxon>Viridiplantae</taxon>
        <taxon>Streptophyta</taxon>
        <taxon>Embryophyta</taxon>
        <taxon>Tracheophyta</taxon>
        <taxon>Spermatophyta</taxon>
        <taxon>Magnoliopsida</taxon>
        <taxon>eudicotyledons</taxon>
        <taxon>Gunneridae</taxon>
        <taxon>Pentapetalae</taxon>
        <taxon>rosids</taxon>
        <taxon>fabids</taxon>
        <taxon>Fabales</taxon>
        <taxon>Fabaceae</taxon>
        <taxon>Papilionoideae</taxon>
        <taxon>50 kb inversion clade</taxon>
        <taxon>NPAAA clade</taxon>
        <taxon>Hologalegina</taxon>
        <taxon>IRL clade</taxon>
        <taxon>Trifolieae</taxon>
        <taxon>Trifolium</taxon>
    </lineage>
</organism>
<evidence type="ECO:0000313" key="1">
    <source>
        <dbReference type="EMBL" id="MCI58502.1"/>
    </source>
</evidence>
<dbReference type="AlphaFoldDB" id="A0A392TC81"/>
<sequence>HIIRNKKSWNAAGLNAVVQQRMQSASNSMVPLAKS</sequence>
<reference evidence="1 2" key="1">
    <citation type="journal article" date="2018" name="Front. Plant Sci.">
        <title>Red Clover (Trifolium pratense) and Zigzag Clover (T. medium) - A Picture of Genomic Similarities and Differences.</title>
        <authorList>
            <person name="Dluhosova J."/>
            <person name="Istvanek J."/>
            <person name="Nedelnik J."/>
            <person name="Repkova J."/>
        </authorList>
    </citation>
    <scope>NUCLEOTIDE SEQUENCE [LARGE SCALE GENOMIC DNA]</scope>
    <source>
        <strain evidence="2">cv. 10/8</strain>
        <tissue evidence="1">Leaf</tissue>
    </source>
</reference>
<comment type="caution">
    <text evidence="1">The sequence shown here is derived from an EMBL/GenBank/DDBJ whole genome shotgun (WGS) entry which is preliminary data.</text>
</comment>